<reference evidence="2" key="2">
    <citation type="journal article" date="2007" name="Science">
        <title>Draft genome sequence of the sexually transmitted pathogen Trichomonas vaginalis.</title>
        <authorList>
            <person name="Carlton J.M."/>
            <person name="Hirt R.P."/>
            <person name="Silva J.C."/>
            <person name="Delcher A.L."/>
            <person name="Schatz M."/>
            <person name="Zhao Q."/>
            <person name="Wortman J.R."/>
            <person name="Bidwell S.L."/>
            <person name="Alsmark U.C.M."/>
            <person name="Besteiro S."/>
            <person name="Sicheritz-Ponten T."/>
            <person name="Noel C.J."/>
            <person name="Dacks J.B."/>
            <person name="Foster P.G."/>
            <person name="Simillion C."/>
            <person name="Van de Peer Y."/>
            <person name="Miranda-Saavedra D."/>
            <person name="Barton G.J."/>
            <person name="Westrop G.D."/>
            <person name="Mueller S."/>
            <person name="Dessi D."/>
            <person name="Fiori P.L."/>
            <person name="Ren Q."/>
            <person name="Paulsen I."/>
            <person name="Zhang H."/>
            <person name="Bastida-Corcuera F.D."/>
            <person name="Simoes-Barbosa A."/>
            <person name="Brown M.T."/>
            <person name="Hayes R.D."/>
            <person name="Mukherjee M."/>
            <person name="Okumura C.Y."/>
            <person name="Schneider R."/>
            <person name="Smith A.J."/>
            <person name="Vanacova S."/>
            <person name="Villalvazo M."/>
            <person name="Haas B.J."/>
            <person name="Pertea M."/>
            <person name="Feldblyum T.V."/>
            <person name="Utterback T.R."/>
            <person name="Shu C.L."/>
            <person name="Osoegawa K."/>
            <person name="de Jong P.J."/>
            <person name="Hrdy I."/>
            <person name="Horvathova L."/>
            <person name="Zubacova Z."/>
            <person name="Dolezal P."/>
            <person name="Malik S.B."/>
            <person name="Logsdon J.M. Jr."/>
            <person name="Henze K."/>
            <person name="Gupta A."/>
            <person name="Wang C.C."/>
            <person name="Dunne R.L."/>
            <person name="Upcroft J.A."/>
            <person name="Upcroft P."/>
            <person name="White O."/>
            <person name="Salzberg S.L."/>
            <person name="Tang P."/>
            <person name="Chiu C.-H."/>
            <person name="Lee Y.-S."/>
            <person name="Embley T.M."/>
            <person name="Coombs G.H."/>
            <person name="Mottram J.C."/>
            <person name="Tachezy J."/>
            <person name="Fraser-Liggett C.M."/>
            <person name="Johnson P.J."/>
        </authorList>
    </citation>
    <scope>NUCLEOTIDE SEQUENCE [LARGE SCALE GENOMIC DNA]</scope>
    <source>
        <strain evidence="2">G3</strain>
    </source>
</reference>
<dbReference type="VEuPathDB" id="TrichDB:TVAGG3_0033660"/>
<sequence length="222" mass="25853">MEKKKVCTFKSALSFDMDTIVSKLQEIVTKQFDYYNKKKGQHNVTVSLSATNQLIFTSQDKGHKVYLKDASHRANLILGAYGIELPIVHNYYLQMPKPPMLNFGYQLYLRSSMSVISGFNNIDQVDDRRKIMYRSTCYNINEFWISGKPLICKESSPWIDAFPWELTNVTFTLVDFQDQPVRLLSPMFMVIEIKPDKPEVRETNDVSDDDTESSYDYDYDDD</sequence>
<keyword evidence="3" id="KW-1185">Reference proteome</keyword>
<dbReference type="Proteomes" id="UP000001542">
    <property type="component" value="Unassembled WGS sequence"/>
</dbReference>
<proteinExistence type="predicted"/>
<feature type="region of interest" description="Disordered" evidence="1">
    <location>
        <begin position="199"/>
        <end position="222"/>
    </location>
</feature>
<organism evidence="2 3">
    <name type="scientific">Trichomonas vaginalis (strain ATCC PRA-98 / G3)</name>
    <dbReference type="NCBI Taxonomy" id="412133"/>
    <lineage>
        <taxon>Eukaryota</taxon>
        <taxon>Metamonada</taxon>
        <taxon>Parabasalia</taxon>
        <taxon>Trichomonadida</taxon>
        <taxon>Trichomonadidae</taxon>
        <taxon>Trichomonas</taxon>
    </lineage>
</organism>
<dbReference type="EMBL" id="DS117214">
    <property type="protein sequence ID" value="EAX81823.1"/>
    <property type="molecule type" value="Genomic_DNA"/>
</dbReference>
<evidence type="ECO:0000313" key="3">
    <source>
        <dbReference type="Proteomes" id="UP000001542"/>
    </source>
</evidence>
<dbReference type="AlphaFoldDB" id="A2GLZ2"/>
<evidence type="ECO:0000313" key="2">
    <source>
        <dbReference type="EMBL" id="EAX81823.1"/>
    </source>
</evidence>
<feature type="compositionally biased region" description="Acidic residues" evidence="1">
    <location>
        <begin position="205"/>
        <end position="222"/>
    </location>
</feature>
<gene>
    <name evidence="2" type="ORF">TVAG_320750</name>
</gene>
<name>A2GLZ2_TRIV3</name>
<evidence type="ECO:0000256" key="1">
    <source>
        <dbReference type="SAM" id="MobiDB-lite"/>
    </source>
</evidence>
<reference evidence="2" key="1">
    <citation type="submission" date="2006-10" db="EMBL/GenBank/DDBJ databases">
        <authorList>
            <person name="Amadeo P."/>
            <person name="Zhao Q."/>
            <person name="Wortman J."/>
            <person name="Fraser-Liggett C."/>
            <person name="Carlton J."/>
        </authorList>
    </citation>
    <scope>NUCLEOTIDE SEQUENCE</scope>
    <source>
        <strain evidence="2">G3</strain>
    </source>
</reference>
<dbReference type="InParanoid" id="A2GLZ2"/>
<accession>A2GLZ2</accession>
<dbReference type="VEuPathDB" id="TrichDB:TVAG_320750"/>
<protein>
    <submittedName>
        <fullName evidence="2">Uncharacterized protein</fullName>
    </submittedName>
</protein>